<feature type="non-terminal residue" evidence="2">
    <location>
        <position position="84"/>
    </location>
</feature>
<feature type="domain" description="Orn/DAP/Arg decarboxylase 2 N-terminal" evidence="1">
    <location>
        <begin position="28"/>
        <end position="83"/>
    </location>
</feature>
<dbReference type="InterPro" id="IPR022644">
    <property type="entry name" value="De-COase2_N"/>
</dbReference>
<dbReference type="SUPFAM" id="SSF51419">
    <property type="entry name" value="PLP-binding barrel"/>
    <property type="match status" value="1"/>
</dbReference>
<evidence type="ECO:0000259" key="1">
    <source>
        <dbReference type="Pfam" id="PF02784"/>
    </source>
</evidence>
<dbReference type="Gene3D" id="3.20.20.10">
    <property type="entry name" value="Alanine racemase"/>
    <property type="match status" value="1"/>
</dbReference>
<organism evidence="2">
    <name type="scientific">marine sediment metagenome</name>
    <dbReference type="NCBI Taxonomy" id="412755"/>
    <lineage>
        <taxon>unclassified sequences</taxon>
        <taxon>metagenomes</taxon>
        <taxon>ecological metagenomes</taxon>
    </lineage>
</organism>
<sequence length="84" mass="9163">MSQFTDTARTVTASLRALFPATPLLRNDHLSDKFGASDYEAVRLMRAVHEAGLTAGVAFHVGSQCIDPESYIRALGIAERVIEE</sequence>
<protein>
    <recommendedName>
        <fullName evidence="1">Orn/DAP/Arg decarboxylase 2 N-terminal domain-containing protein</fullName>
    </recommendedName>
</protein>
<dbReference type="Pfam" id="PF02784">
    <property type="entry name" value="Orn_Arg_deC_N"/>
    <property type="match status" value="1"/>
</dbReference>
<dbReference type="EMBL" id="LAZR01063208">
    <property type="protein sequence ID" value="KKK59957.1"/>
    <property type="molecule type" value="Genomic_DNA"/>
</dbReference>
<dbReference type="InterPro" id="IPR029066">
    <property type="entry name" value="PLP-binding_barrel"/>
</dbReference>
<reference evidence="2" key="1">
    <citation type="journal article" date="2015" name="Nature">
        <title>Complex archaea that bridge the gap between prokaryotes and eukaryotes.</title>
        <authorList>
            <person name="Spang A."/>
            <person name="Saw J.H."/>
            <person name="Jorgensen S.L."/>
            <person name="Zaremba-Niedzwiedzka K."/>
            <person name="Martijn J."/>
            <person name="Lind A.E."/>
            <person name="van Eijk R."/>
            <person name="Schleper C."/>
            <person name="Guy L."/>
            <person name="Ettema T.J."/>
        </authorList>
    </citation>
    <scope>NUCLEOTIDE SEQUENCE</scope>
</reference>
<gene>
    <name evidence="2" type="ORF">LCGC14_3029180</name>
</gene>
<comment type="caution">
    <text evidence="2">The sequence shown here is derived from an EMBL/GenBank/DDBJ whole genome shotgun (WGS) entry which is preliminary data.</text>
</comment>
<dbReference type="AlphaFoldDB" id="A0A0F8WST3"/>
<name>A0A0F8WST3_9ZZZZ</name>
<accession>A0A0F8WST3</accession>
<dbReference type="GO" id="GO:0003824">
    <property type="term" value="F:catalytic activity"/>
    <property type="evidence" value="ECO:0007669"/>
    <property type="project" value="InterPro"/>
</dbReference>
<evidence type="ECO:0000313" key="2">
    <source>
        <dbReference type="EMBL" id="KKK59957.1"/>
    </source>
</evidence>
<proteinExistence type="predicted"/>